<feature type="transmembrane region" description="Helical" evidence="2">
    <location>
        <begin position="241"/>
        <end position="266"/>
    </location>
</feature>
<proteinExistence type="predicted"/>
<evidence type="ECO:0000313" key="5">
    <source>
        <dbReference type="EMBL" id="KAL1251766.1"/>
    </source>
</evidence>
<reference evidence="5 6" key="1">
    <citation type="submission" date="2023-09" db="EMBL/GenBank/DDBJ databases">
        <authorList>
            <person name="Wang M."/>
        </authorList>
    </citation>
    <scope>NUCLEOTIDE SEQUENCE [LARGE SCALE GENOMIC DNA]</scope>
    <source>
        <strain evidence="5">GT-2023</strain>
        <tissue evidence="5">Liver</tissue>
    </source>
</reference>
<gene>
    <name evidence="5" type="ORF">QQF64_019562</name>
</gene>
<dbReference type="InterPro" id="IPR036179">
    <property type="entry name" value="Ig-like_dom_sf"/>
</dbReference>
<feature type="chain" id="PRO_5045680330" description="Immunoglobulin domain-containing protein" evidence="3">
    <location>
        <begin position="22"/>
        <end position="317"/>
    </location>
</feature>
<feature type="region of interest" description="Disordered" evidence="1">
    <location>
        <begin position="272"/>
        <end position="317"/>
    </location>
</feature>
<keyword evidence="2" id="KW-0812">Transmembrane</keyword>
<dbReference type="PANTHER" id="PTHR21063:SF4">
    <property type="entry name" value="CD48 ANTIGEN-RELATED"/>
    <property type="match status" value="1"/>
</dbReference>
<evidence type="ECO:0000313" key="6">
    <source>
        <dbReference type="Proteomes" id="UP001558613"/>
    </source>
</evidence>
<evidence type="ECO:0000256" key="3">
    <source>
        <dbReference type="SAM" id="SignalP"/>
    </source>
</evidence>
<keyword evidence="2" id="KW-0472">Membrane</keyword>
<comment type="caution">
    <text evidence="5">The sequence shown here is derived from an EMBL/GenBank/DDBJ whole genome shotgun (WGS) entry which is preliminary data.</text>
</comment>
<accession>A0ABR3LFU1</accession>
<dbReference type="Pfam" id="PF07686">
    <property type="entry name" value="V-set"/>
    <property type="match status" value="1"/>
</dbReference>
<dbReference type="EMBL" id="JAYMGO010000022">
    <property type="protein sequence ID" value="KAL1251766.1"/>
    <property type="molecule type" value="Genomic_DNA"/>
</dbReference>
<evidence type="ECO:0000259" key="4">
    <source>
        <dbReference type="SMART" id="SM00409"/>
    </source>
</evidence>
<keyword evidence="2" id="KW-1133">Transmembrane helix</keyword>
<protein>
    <recommendedName>
        <fullName evidence="4">Immunoglobulin domain-containing protein</fullName>
    </recommendedName>
</protein>
<feature type="domain" description="Immunoglobulin" evidence="4">
    <location>
        <begin position="131"/>
        <end position="231"/>
    </location>
</feature>
<dbReference type="Gene3D" id="2.60.40.10">
    <property type="entry name" value="Immunoglobulins"/>
    <property type="match status" value="2"/>
</dbReference>
<keyword evidence="3" id="KW-0732">Signal</keyword>
<feature type="domain" description="Immunoglobulin" evidence="4">
    <location>
        <begin position="23"/>
        <end position="123"/>
    </location>
</feature>
<dbReference type="SUPFAM" id="SSF48726">
    <property type="entry name" value="Immunoglobulin"/>
    <property type="match status" value="2"/>
</dbReference>
<evidence type="ECO:0000256" key="1">
    <source>
        <dbReference type="SAM" id="MobiDB-lite"/>
    </source>
</evidence>
<name>A0ABR3LFU1_9TELE</name>
<sequence length="317" mass="35406">MNFLWTLVNVLAVLGVCCVEADEVSVFVMKGDSVTLYTDVDANLQNKMRWYFNDHQITEIIGDRRETCSDHECKWTFRGELKLDNQTGSLTITNLRTKQSGLYEIKIINSDSVGSKIFNVSVHDVPERDEMIRKSVKEGESVALELGEERKTKELLLYFSGILIAKITRDQSTICGNDQCNERFRDRLKLDHQTGSLIITNVRTTDSGRYRLQINGSSFSIHRTLTVLTVIAVPDSGWSSAAVAGIVVGVVLSLTAAVAAVFIYVARRKRKNNHDSVNRGQQGNHLQNLSTDQPATPIITPEGNASNENANRNHVEH</sequence>
<dbReference type="Proteomes" id="UP001558613">
    <property type="component" value="Unassembled WGS sequence"/>
</dbReference>
<dbReference type="InterPro" id="IPR003599">
    <property type="entry name" value="Ig_sub"/>
</dbReference>
<dbReference type="SMART" id="SM00409">
    <property type="entry name" value="IG"/>
    <property type="match status" value="2"/>
</dbReference>
<feature type="signal peptide" evidence="3">
    <location>
        <begin position="1"/>
        <end position="21"/>
    </location>
</feature>
<evidence type="ECO:0000256" key="2">
    <source>
        <dbReference type="SAM" id="Phobius"/>
    </source>
</evidence>
<dbReference type="PANTHER" id="PTHR21063">
    <property type="entry name" value="LFA-3"/>
    <property type="match status" value="1"/>
</dbReference>
<keyword evidence="6" id="KW-1185">Reference proteome</keyword>
<dbReference type="InterPro" id="IPR013783">
    <property type="entry name" value="Ig-like_fold"/>
</dbReference>
<organism evidence="5 6">
    <name type="scientific">Cirrhinus molitorella</name>
    <name type="common">mud carp</name>
    <dbReference type="NCBI Taxonomy" id="172907"/>
    <lineage>
        <taxon>Eukaryota</taxon>
        <taxon>Metazoa</taxon>
        <taxon>Chordata</taxon>
        <taxon>Craniata</taxon>
        <taxon>Vertebrata</taxon>
        <taxon>Euteleostomi</taxon>
        <taxon>Actinopterygii</taxon>
        <taxon>Neopterygii</taxon>
        <taxon>Teleostei</taxon>
        <taxon>Ostariophysi</taxon>
        <taxon>Cypriniformes</taxon>
        <taxon>Cyprinidae</taxon>
        <taxon>Labeoninae</taxon>
        <taxon>Labeonini</taxon>
        <taxon>Cirrhinus</taxon>
    </lineage>
</organism>
<feature type="compositionally biased region" description="Polar residues" evidence="1">
    <location>
        <begin position="278"/>
        <end position="294"/>
    </location>
</feature>
<dbReference type="InterPro" id="IPR013106">
    <property type="entry name" value="Ig_V-set"/>
</dbReference>